<keyword evidence="1" id="KW-1133">Transmembrane helix</keyword>
<keyword evidence="3" id="KW-1185">Reference proteome</keyword>
<proteinExistence type="predicted"/>
<name>A0A4R2T284_9FIRM</name>
<keyword evidence="1" id="KW-0472">Membrane</keyword>
<feature type="transmembrane region" description="Helical" evidence="1">
    <location>
        <begin position="28"/>
        <end position="46"/>
    </location>
</feature>
<dbReference type="AlphaFoldDB" id="A0A4R2T284"/>
<dbReference type="EMBL" id="SLYC01000059">
    <property type="protein sequence ID" value="TCP95491.1"/>
    <property type="molecule type" value="Genomic_DNA"/>
</dbReference>
<dbReference type="Proteomes" id="UP000295504">
    <property type="component" value="Unassembled WGS sequence"/>
</dbReference>
<protein>
    <recommendedName>
        <fullName evidence="4">DUF3953 domain-containing protein</fullName>
    </recommendedName>
</protein>
<reference evidence="2 3" key="1">
    <citation type="submission" date="2019-03" db="EMBL/GenBank/DDBJ databases">
        <title>Genomic Encyclopedia of Type Strains, Phase IV (KMG-IV): sequencing the most valuable type-strain genomes for metagenomic binning, comparative biology and taxonomic classification.</title>
        <authorList>
            <person name="Goeker M."/>
        </authorList>
    </citation>
    <scope>NUCLEOTIDE SEQUENCE [LARGE SCALE GENOMIC DNA]</scope>
    <source>
        <strain evidence="2 3">DSM 100013</strain>
    </source>
</reference>
<dbReference type="RefSeq" id="WP_132849675.1">
    <property type="nucleotide sequence ID" value="NZ_CP058648.1"/>
</dbReference>
<evidence type="ECO:0000313" key="3">
    <source>
        <dbReference type="Proteomes" id="UP000295504"/>
    </source>
</evidence>
<evidence type="ECO:0000256" key="1">
    <source>
        <dbReference type="SAM" id="Phobius"/>
    </source>
</evidence>
<feature type="transmembrane region" description="Helical" evidence="1">
    <location>
        <begin position="5"/>
        <end position="22"/>
    </location>
</feature>
<comment type="caution">
    <text evidence="2">The sequence shown here is derived from an EMBL/GenBank/DDBJ whole genome shotgun (WGS) entry which is preliminary data.</text>
</comment>
<feature type="transmembrane region" description="Helical" evidence="1">
    <location>
        <begin position="58"/>
        <end position="76"/>
    </location>
</feature>
<organism evidence="2 3">
    <name type="scientific">Serpentinicella alkaliphila</name>
    <dbReference type="NCBI Taxonomy" id="1734049"/>
    <lineage>
        <taxon>Bacteria</taxon>
        <taxon>Bacillati</taxon>
        <taxon>Bacillota</taxon>
        <taxon>Clostridia</taxon>
        <taxon>Peptostreptococcales</taxon>
        <taxon>Natronincolaceae</taxon>
        <taxon>Serpentinicella</taxon>
    </lineage>
</organism>
<accession>A0A4R2T284</accession>
<gene>
    <name evidence="2" type="ORF">EDD79_10596</name>
</gene>
<dbReference type="OrthoDB" id="2942989at2"/>
<evidence type="ECO:0008006" key="4">
    <source>
        <dbReference type="Google" id="ProtNLM"/>
    </source>
</evidence>
<sequence length="78" mass="8768">MLKIIGGILSVIVIGLGGYSIFTKDYQFMTYLMFFLGSSLVISALLEFKKNKKSARGYFNIGLSVIVFVLFLQKIFTN</sequence>
<evidence type="ECO:0000313" key="2">
    <source>
        <dbReference type="EMBL" id="TCP95491.1"/>
    </source>
</evidence>
<keyword evidence="1" id="KW-0812">Transmembrane</keyword>